<dbReference type="EMBL" id="BPLR01020101">
    <property type="protein sequence ID" value="GIX74822.1"/>
    <property type="molecule type" value="Genomic_DNA"/>
</dbReference>
<sequence length="85" mass="9807">MDEKEKNYKYFLEVTTIHSYTRGVTLYQVTNGPFLTLQMGFREDPFIILGISFSPGESKSNISEPLPSHQLYIVCDLQACFEESY</sequence>
<organism evidence="1 2">
    <name type="scientific">Caerostris extrusa</name>
    <name type="common">Bark spider</name>
    <name type="synonym">Caerostris bankana</name>
    <dbReference type="NCBI Taxonomy" id="172846"/>
    <lineage>
        <taxon>Eukaryota</taxon>
        <taxon>Metazoa</taxon>
        <taxon>Ecdysozoa</taxon>
        <taxon>Arthropoda</taxon>
        <taxon>Chelicerata</taxon>
        <taxon>Arachnida</taxon>
        <taxon>Araneae</taxon>
        <taxon>Araneomorphae</taxon>
        <taxon>Entelegynae</taxon>
        <taxon>Araneoidea</taxon>
        <taxon>Araneidae</taxon>
        <taxon>Caerostris</taxon>
    </lineage>
</organism>
<protein>
    <submittedName>
        <fullName evidence="1">Uncharacterized protein</fullName>
    </submittedName>
</protein>
<evidence type="ECO:0000313" key="2">
    <source>
        <dbReference type="Proteomes" id="UP001054945"/>
    </source>
</evidence>
<proteinExistence type="predicted"/>
<evidence type="ECO:0000313" key="1">
    <source>
        <dbReference type="EMBL" id="GIX74822.1"/>
    </source>
</evidence>
<dbReference type="Proteomes" id="UP001054945">
    <property type="component" value="Unassembled WGS sequence"/>
</dbReference>
<keyword evidence="2" id="KW-1185">Reference proteome</keyword>
<dbReference type="AlphaFoldDB" id="A0AAV4MR42"/>
<comment type="caution">
    <text evidence="1">The sequence shown here is derived from an EMBL/GenBank/DDBJ whole genome shotgun (WGS) entry which is preliminary data.</text>
</comment>
<reference evidence="1 2" key="1">
    <citation type="submission" date="2021-06" db="EMBL/GenBank/DDBJ databases">
        <title>Caerostris extrusa draft genome.</title>
        <authorList>
            <person name="Kono N."/>
            <person name="Arakawa K."/>
        </authorList>
    </citation>
    <scope>NUCLEOTIDE SEQUENCE [LARGE SCALE GENOMIC DNA]</scope>
</reference>
<gene>
    <name evidence="1" type="ORF">CEXT_570821</name>
</gene>
<accession>A0AAV4MR42</accession>
<name>A0AAV4MR42_CAEEX</name>